<comment type="caution">
    <text evidence="8">The sequence shown here is derived from an EMBL/GenBank/DDBJ whole genome shotgun (WGS) entry which is preliminary data.</text>
</comment>
<protein>
    <recommendedName>
        <fullName evidence="5">FRIGIDA-like protein</fullName>
    </recommendedName>
</protein>
<dbReference type="PANTHER" id="PTHR31791:SF49">
    <property type="entry name" value="INACTIVE PROTEIN FRIGIDA"/>
    <property type="match status" value="1"/>
</dbReference>
<feature type="coiled-coil region" evidence="6">
    <location>
        <begin position="66"/>
        <end position="114"/>
    </location>
</feature>
<reference evidence="8" key="1">
    <citation type="submission" date="2018-10" db="EMBL/GenBank/DDBJ databases">
        <title>Population genomic analysis revealed the cold adaptation of white poplar.</title>
        <authorList>
            <person name="Liu Y.-J."/>
        </authorList>
    </citation>
    <scope>NUCLEOTIDE SEQUENCE [LARGE SCALE GENOMIC DNA]</scope>
    <source>
        <strain evidence="8">PAL-ZL1</strain>
    </source>
</reference>
<sequence>MATPSMAITLNSNTTPIKQEHQHSSPPPPQQPPVVKNDPPDLLIEIAQKSPSTPKEPQFLKSINDLTNLSAAIDTFKRRYDELQNHLNFIDNAITARSNELEQKTQRLQQTQTEKAKTPSPEIVAEITKVTDTETAAAAAPATEKPEIRSLCQMMCGRGLRKYIVSNLANVEKLREEVPAALKCAPKPAKLVLDCIGRFYLQGSKAYEKESPMITGREASILVLEFFLLISDHENAMEAAVKKEAEQVAVAWRKRLISEGGVRNSGEIDAKGLLLLIGGFGIPKLFSDEDVFDLVKLSNSRQFADLVRRSRSLVTRVTDIIEGMMKKGMKIEAVDVACIFGIEDKFPAQKLLTLILQESREPLKGRKRKANNSPAIQLEKEAKENQLIALKSVVKFLEEHQLDPTKLLPGWQLEEKTTELEKDIADLNKKIGKLPLSKRPENVNEVTNYWKSQEIKRRRLAEKGSPLISPGVRLPDQIAASYMNGQSSYNSVMRLNGGFPGHVNNYPAGTSAMYGSSIGPFPENVLGTSASGIGLSAAYGGSAGVHRDMLVDGTRQIKGGNVPQYAWHRAGDTALHDGSVGHWHPASGLFGQSSSIEGFAGLLNSPPAVAANGSSAPDLYGFADAPSLAAKHGAASDLYGFADAPTVAASQTAASNLYRFPDAVAYGSTRHTGPLPRGLGSHHSSYMR</sequence>
<accession>A0A4U5PYF8</accession>
<keyword evidence="6" id="KW-0175">Coiled coil</keyword>
<evidence type="ECO:0000256" key="2">
    <source>
        <dbReference type="ARBA" id="ARBA00022473"/>
    </source>
</evidence>
<evidence type="ECO:0000256" key="1">
    <source>
        <dbReference type="ARBA" id="ARBA00008956"/>
    </source>
</evidence>
<evidence type="ECO:0000256" key="7">
    <source>
        <dbReference type="SAM" id="MobiDB-lite"/>
    </source>
</evidence>
<dbReference type="GO" id="GO:0030154">
    <property type="term" value="P:cell differentiation"/>
    <property type="evidence" value="ECO:0007669"/>
    <property type="project" value="UniProtKB-KW"/>
</dbReference>
<dbReference type="GO" id="GO:0009908">
    <property type="term" value="P:flower development"/>
    <property type="evidence" value="ECO:0007669"/>
    <property type="project" value="UniProtKB-KW"/>
</dbReference>
<dbReference type="AlphaFoldDB" id="A0A4U5PYF8"/>
<evidence type="ECO:0000313" key="8">
    <source>
        <dbReference type="EMBL" id="TKS01417.1"/>
    </source>
</evidence>
<keyword evidence="3 5" id="KW-0221">Differentiation</keyword>
<evidence type="ECO:0000256" key="5">
    <source>
        <dbReference type="RuleBase" id="RU364012"/>
    </source>
</evidence>
<dbReference type="PANTHER" id="PTHR31791">
    <property type="entry name" value="FRIGIDA-LIKE PROTEIN 3-RELATED"/>
    <property type="match status" value="1"/>
</dbReference>
<dbReference type="InterPro" id="IPR012474">
    <property type="entry name" value="Frigida"/>
</dbReference>
<feature type="compositionally biased region" description="Polar residues" evidence="7">
    <location>
        <begin position="1"/>
        <end position="17"/>
    </location>
</feature>
<dbReference type="EMBL" id="RCHU01000571">
    <property type="protein sequence ID" value="TKS01417.1"/>
    <property type="molecule type" value="Genomic_DNA"/>
</dbReference>
<name>A0A4U5PYF8_POPAL</name>
<evidence type="ECO:0000256" key="4">
    <source>
        <dbReference type="ARBA" id="ARBA00023089"/>
    </source>
</evidence>
<organism evidence="8">
    <name type="scientific">Populus alba</name>
    <name type="common">White poplar</name>
    <dbReference type="NCBI Taxonomy" id="43335"/>
    <lineage>
        <taxon>Eukaryota</taxon>
        <taxon>Viridiplantae</taxon>
        <taxon>Streptophyta</taxon>
        <taxon>Embryophyta</taxon>
        <taxon>Tracheophyta</taxon>
        <taxon>Spermatophyta</taxon>
        <taxon>Magnoliopsida</taxon>
        <taxon>eudicotyledons</taxon>
        <taxon>Gunneridae</taxon>
        <taxon>Pentapetalae</taxon>
        <taxon>rosids</taxon>
        <taxon>fabids</taxon>
        <taxon>Malpighiales</taxon>
        <taxon>Salicaceae</taxon>
        <taxon>Saliceae</taxon>
        <taxon>Populus</taxon>
    </lineage>
</organism>
<keyword evidence="2 5" id="KW-0217">Developmental protein</keyword>
<proteinExistence type="inferred from homology"/>
<gene>
    <name evidence="8" type="ORF">D5086_0000174270</name>
</gene>
<comment type="similarity">
    <text evidence="1 5">Belongs to the Frigida family.</text>
</comment>
<evidence type="ECO:0000256" key="3">
    <source>
        <dbReference type="ARBA" id="ARBA00022782"/>
    </source>
</evidence>
<evidence type="ECO:0000256" key="6">
    <source>
        <dbReference type="SAM" id="Coils"/>
    </source>
</evidence>
<dbReference type="STRING" id="43335.A0A4U5PYF8"/>
<dbReference type="Pfam" id="PF07899">
    <property type="entry name" value="Frigida"/>
    <property type="match status" value="1"/>
</dbReference>
<keyword evidence="4 5" id="KW-0287">Flowering</keyword>
<feature type="region of interest" description="Disordered" evidence="7">
    <location>
        <begin position="1"/>
        <end position="41"/>
    </location>
</feature>